<dbReference type="SUPFAM" id="SSF55729">
    <property type="entry name" value="Acyl-CoA N-acyltransferases (Nat)"/>
    <property type="match status" value="1"/>
</dbReference>
<dbReference type="PROSITE" id="PS51186">
    <property type="entry name" value="GNAT"/>
    <property type="match status" value="1"/>
</dbReference>
<dbReference type="RefSeq" id="WP_122147511.1">
    <property type="nucleotide sequence ID" value="NZ_RFFI01000002.1"/>
</dbReference>
<dbReference type="GO" id="GO:0016747">
    <property type="term" value="F:acyltransferase activity, transferring groups other than amino-acyl groups"/>
    <property type="evidence" value="ECO:0007669"/>
    <property type="project" value="InterPro"/>
</dbReference>
<evidence type="ECO:0000313" key="5">
    <source>
        <dbReference type="Proteomes" id="UP000269289"/>
    </source>
</evidence>
<accession>A0A3M2JKC7</accession>
<evidence type="ECO:0000259" key="3">
    <source>
        <dbReference type="PROSITE" id="PS51186"/>
    </source>
</evidence>
<feature type="domain" description="N-acetyltransferase" evidence="3">
    <location>
        <begin position="14"/>
        <end position="159"/>
    </location>
</feature>
<dbReference type="AlphaFoldDB" id="A0A3M2JKC7"/>
<dbReference type="Gene3D" id="3.40.630.30">
    <property type="match status" value="1"/>
</dbReference>
<dbReference type="Pfam" id="PF00583">
    <property type="entry name" value="Acetyltransf_1"/>
    <property type="match status" value="1"/>
</dbReference>
<name>A0A3M2JKC7_9CELL</name>
<dbReference type="InterPro" id="IPR000182">
    <property type="entry name" value="GNAT_dom"/>
</dbReference>
<dbReference type="PANTHER" id="PTHR43877:SF2">
    <property type="entry name" value="AMINOALKYLPHOSPHONATE N-ACETYLTRANSFERASE-RELATED"/>
    <property type="match status" value="1"/>
</dbReference>
<evidence type="ECO:0000256" key="2">
    <source>
        <dbReference type="ARBA" id="ARBA00023315"/>
    </source>
</evidence>
<dbReference type="Proteomes" id="UP000269289">
    <property type="component" value="Unassembled WGS sequence"/>
</dbReference>
<evidence type="ECO:0000256" key="1">
    <source>
        <dbReference type="ARBA" id="ARBA00022679"/>
    </source>
</evidence>
<dbReference type="OrthoDB" id="70840at2"/>
<dbReference type="InterPro" id="IPR050832">
    <property type="entry name" value="Bact_Acetyltransf"/>
</dbReference>
<evidence type="ECO:0000313" key="4">
    <source>
        <dbReference type="EMBL" id="RMI14282.1"/>
    </source>
</evidence>
<keyword evidence="5" id="KW-1185">Reference proteome</keyword>
<comment type="caution">
    <text evidence="4">The sequence shown here is derived from an EMBL/GenBank/DDBJ whole genome shotgun (WGS) entry which is preliminary data.</text>
</comment>
<organism evidence="4 5">
    <name type="scientific">Cellulomonas triticagri</name>
    <dbReference type="NCBI Taxonomy" id="2483352"/>
    <lineage>
        <taxon>Bacteria</taxon>
        <taxon>Bacillati</taxon>
        <taxon>Actinomycetota</taxon>
        <taxon>Actinomycetes</taxon>
        <taxon>Micrococcales</taxon>
        <taxon>Cellulomonadaceae</taxon>
        <taxon>Cellulomonas</taxon>
    </lineage>
</organism>
<dbReference type="EMBL" id="RFFI01000002">
    <property type="protein sequence ID" value="RMI14282.1"/>
    <property type="molecule type" value="Genomic_DNA"/>
</dbReference>
<protein>
    <submittedName>
        <fullName evidence="4">GNAT family N-acetyltransferase</fullName>
    </submittedName>
</protein>
<proteinExistence type="predicted"/>
<keyword evidence="1 4" id="KW-0808">Transferase</keyword>
<dbReference type="InterPro" id="IPR016181">
    <property type="entry name" value="Acyl_CoA_acyltransferase"/>
</dbReference>
<gene>
    <name evidence="4" type="ORF">EBM89_00535</name>
</gene>
<reference evidence="4 5" key="1">
    <citation type="submission" date="2018-10" db="EMBL/GenBank/DDBJ databases">
        <title>Isolation, diversity and antifungal activity of actinobacteria from wheat.</title>
        <authorList>
            <person name="Han C."/>
        </authorList>
    </citation>
    <scope>NUCLEOTIDE SEQUENCE [LARGE SCALE GENOMIC DNA]</scope>
    <source>
        <strain evidence="4 5">NEAU-YY56</strain>
    </source>
</reference>
<dbReference type="PANTHER" id="PTHR43877">
    <property type="entry name" value="AMINOALKYLPHOSPHONATE N-ACETYLTRANSFERASE-RELATED-RELATED"/>
    <property type="match status" value="1"/>
</dbReference>
<sequence>MPAVPSPSFTLQAVDYTDPRAAALRAAMDEEMGARYADGPGLSAAGVAALTVDPATIRHTVLAVDADGTPIGHAALRDLRGEWEVKRVVVAAAARGRGVGRAVMAELERLARAGGATRMILQTGDRQPEAEALYVAVGWTPIPAYAPYADALPMSRCYARHLG</sequence>
<keyword evidence="2" id="KW-0012">Acyltransferase</keyword>